<proteinExistence type="inferred from homology"/>
<keyword evidence="11 20" id="KW-1133">Transmembrane helix</keyword>
<feature type="region of interest" description="Disordered" evidence="19">
    <location>
        <begin position="554"/>
        <end position="580"/>
    </location>
</feature>
<evidence type="ECO:0000256" key="12">
    <source>
        <dbReference type="ARBA" id="ARBA00023065"/>
    </source>
</evidence>
<feature type="transmembrane region" description="Helical" evidence="20">
    <location>
        <begin position="740"/>
        <end position="773"/>
    </location>
</feature>
<keyword evidence="2" id="KW-0813">Transport</keyword>
<evidence type="ECO:0000256" key="11">
    <source>
        <dbReference type="ARBA" id="ARBA00022989"/>
    </source>
</evidence>
<comment type="function">
    <text evidence="18">Voltage-sensitive calcium channels (VSCC) mediate the entry of calcium ions into excitable cells and are also involved in a variety of calcium-dependent processes, including muscle contraction, hormone or neurotransmitter release, gene expression, cell motility, cell division and cell death.</text>
</comment>
<evidence type="ECO:0000256" key="1">
    <source>
        <dbReference type="ARBA" id="ARBA00004141"/>
    </source>
</evidence>
<feature type="non-terminal residue" evidence="22">
    <location>
        <position position="1540"/>
    </location>
</feature>
<dbReference type="FunFam" id="1.10.287.70:FF:000009">
    <property type="entry name" value="Voltage-dependent L-type calcium channel subunit alpha"/>
    <property type="match status" value="1"/>
</dbReference>
<keyword evidence="10 18" id="KW-0851">Voltage-gated channel</keyword>
<keyword evidence="6 20" id="KW-0812">Transmembrane</keyword>
<gene>
    <name evidence="23" type="ORF">IHE44_0008319</name>
    <name evidence="22" type="ORF">IHE44_002501</name>
</gene>
<evidence type="ECO:0000313" key="24">
    <source>
        <dbReference type="Proteomes" id="UP000618051"/>
    </source>
</evidence>
<feature type="transmembrane region" description="Helical" evidence="20">
    <location>
        <begin position="882"/>
        <end position="900"/>
    </location>
</feature>
<reference evidence="22" key="1">
    <citation type="submission" date="2020-10" db="EMBL/GenBank/DDBJ databases">
        <title>Feather gene expression reveals the developmental basis of iridescence in African starlings.</title>
        <authorList>
            <person name="Rubenstein D.R."/>
        </authorList>
    </citation>
    <scope>NUCLEOTIDE SEQUENCE</scope>
    <source>
        <strain evidence="22">SS15</strain>
        <tissue evidence="22">Liver</tissue>
    </source>
</reference>
<evidence type="ECO:0000256" key="16">
    <source>
        <dbReference type="ARBA" id="ARBA00023303"/>
    </source>
</evidence>
<evidence type="ECO:0000256" key="19">
    <source>
        <dbReference type="SAM" id="MobiDB-lite"/>
    </source>
</evidence>
<feature type="transmembrane region" description="Helical" evidence="20">
    <location>
        <begin position="1237"/>
        <end position="1261"/>
    </location>
</feature>
<accession>A0A835NLU9</accession>
<dbReference type="GO" id="GO:0098703">
    <property type="term" value="P:calcium ion import across plasma membrane"/>
    <property type="evidence" value="ECO:0007669"/>
    <property type="project" value="TreeGrafter"/>
</dbReference>
<keyword evidence="16" id="KW-0407">Ion channel</keyword>
<comment type="subcellular location">
    <subcellularLocation>
        <location evidence="1 18">Membrane</location>
        <topology evidence="1 18">Multi-pass membrane protein</topology>
    </subcellularLocation>
</comment>
<dbReference type="Gene3D" id="1.10.287.70">
    <property type="match status" value="3"/>
</dbReference>
<dbReference type="FunFam" id="1.10.287.70:FF:000021">
    <property type="entry name" value="Voltage-dependent L-type calcium channel subunit alpha"/>
    <property type="match status" value="1"/>
</dbReference>
<evidence type="ECO:0000256" key="4">
    <source>
        <dbReference type="ARBA" id="ARBA00022568"/>
    </source>
</evidence>
<evidence type="ECO:0000313" key="22">
    <source>
        <dbReference type="EMBL" id="KAG0117518.1"/>
    </source>
</evidence>
<dbReference type="FunFam" id="1.20.120.350:FF:000006">
    <property type="entry name" value="Voltage-dependent L-type calcium channel subunit alpha"/>
    <property type="match status" value="1"/>
</dbReference>
<feature type="transmembrane region" description="Helical" evidence="20">
    <location>
        <begin position="346"/>
        <end position="365"/>
    </location>
</feature>
<evidence type="ECO:0000313" key="23">
    <source>
        <dbReference type="EMBL" id="KAI1230887.1"/>
    </source>
</evidence>
<dbReference type="PRINTS" id="PR00167">
    <property type="entry name" value="CACHANNEL"/>
</dbReference>
<feature type="transmembrane region" description="Helical" evidence="20">
    <location>
        <begin position="654"/>
        <end position="676"/>
    </location>
</feature>
<keyword evidence="24" id="KW-1185">Reference proteome</keyword>
<feature type="binding site" evidence="17">
    <location>
        <position position="837"/>
    </location>
    <ligand>
        <name>Ca(2+)</name>
        <dbReference type="ChEBI" id="CHEBI:29108"/>
    </ligand>
</feature>
<keyword evidence="3" id="KW-0597">Phosphoprotein</keyword>
<keyword evidence="5 18" id="KW-0107">Calcium channel</keyword>
<evidence type="ECO:0000256" key="6">
    <source>
        <dbReference type="ARBA" id="ARBA00022692"/>
    </source>
</evidence>
<feature type="transmembrane region" description="Helical" evidence="20">
    <location>
        <begin position="1146"/>
        <end position="1164"/>
    </location>
</feature>
<evidence type="ECO:0000256" key="17">
    <source>
        <dbReference type="PIRSR" id="PIRSR602077-1"/>
    </source>
</evidence>
<dbReference type="FunFam" id="1.10.238.10:FF:000063">
    <property type="entry name" value="Voltage-dependent N-type calcium channel subunit alpha"/>
    <property type="match status" value="1"/>
</dbReference>
<feature type="transmembrane region" description="Helical" evidence="20">
    <location>
        <begin position="912"/>
        <end position="932"/>
    </location>
</feature>
<evidence type="ECO:0000256" key="3">
    <source>
        <dbReference type="ARBA" id="ARBA00022553"/>
    </source>
</evidence>
<dbReference type="EMBL" id="JADDUC020000028">
    <property type="protein sequence ID" value="KAI1230887.1"/>
    <property type="molecule type" value="Genomic_DNA"/>
</dbReference>
<dbReference type="OrthoDB" id="431720at2759"/>
<dbReference type="Pfam" id="PF08763">
    <property type="entry name" value="Ca_chan_IQ"/>
    <property type="match status" value="1"/>
</dbReference>
<dbReference type="PANTHER" id="PTHR45628">
    <property type="entry name" value="VOLTAGE-DEPENDENT CALCIUM CHANNEL TYPE A SUBUNIT ALPHA-1"/>
    <property type="match status" value="1"/>
</dbReference>
<evidence type="ECO:0000256" key="7">
    <source>
        <dbReference type="ARBA" id="ARBA00022723"/>
    </source>
</evidence>
<feature type="transmembrane region" description="Helical" evidence="20">
    <location>
        <begin position="254"/>
        <end position="272"/>
    </location>
</feature>
<evidence type="ECO:0000256" key="9">
    <source>
        <dbReference type="ARBA" id="ARBA00022837"/>
    </source>
</evidence>
<dbReference type="Gene3D" id="6.10.250.2500">
    <property type="match status" value="1"/>
</dbReference>
<evidence type="ECO:0000256" key="14">
    <source>
        <dbReference type="ARBA" id="ARBA00023157"/>
    </source>
</evidence>
<dbReference type="Proteomes" id="UP000618051">
    <property type="component" value="Unassembled WGS sequence"/>
</dbReference>
<feature type="transmembrane region" description="Helical" evidence="20">
    <location>
        <begin position="12"/>
        <end position="35"/>
    </location>
</feature>
<feature type="transmembrane region" description="Helical" evidence="20">
    <location>
        <begin position="623"/>
        <end position="642"/>
    </location>
</feature>
<feature type="transmembrane region" description="Helical" evidence="20">
    <location>
        <begin position="696"/>
        <end position="719"/>
    </location>
</feature>
<name>A0A835NLU9_9PASS</name>
<keyword evidence="15" id="KW-0325">Glycoprotein</keyword>
<dbReference type="PRINTS" id="PR01634">
    <property type="entry name" value="LVDCCALPHA1S"/>
</dbReference>
<feature type="transmembrane region" description="Helical" evidence="20">
    <location>
        <begin position="217"/>
        <end position="234"/>
    </location>
</feature>
<protein>
    <recommendedName>
        <fullName evidence="18">Voltage-dependent L-type calcium channel subunit alpha</fullName>
    </recommendedName>
</protein>
<feature type="compositionally biased region" description="Acidic residues" evidence="19">
    <location>
        <begin position="565"/>
        <end position="574"/>
    </location>
</feature>
<evidence type="ECO:0000259" key="21">
    <source>
        <dbReference type="SMART" id="SM01062"/>
    </source>
</evidence>
<dbReference type="GO" id="GO:0005891">
    <property type="term" value="C:voltage-gated calcium channel complex"/>
    <property type="evidence" value="ECO:0007669"/>
    <property type="project" value="InterPro"/>
</dbReference>
<dbReference type="InterPro" id="IPR005821">
    <property type="entry name" value="Ion_trans_dom"/>
</dbReference>
<dbReference type="InterPro" id="IPR005450">
    <property type="entry name" value="VDCC_L_a1ssu"/>
</dbReference>
<dbReference type="Pfam" id="PF16905">
    <property type="entry name" value="GPHH"/>
    <property type="match status" value="1"/>
</dbReference>
<evidence type="ECO:0000256" key="20">
    <source>
        <dbReference type="SAM" id="Phobius"/>
    </source>
</evidence>
<comment type="caution">
    <text evidence="22">The sequence shown here is derived from an EMBL/GenBank/DDBJ whole genome shotgun (WGS) entry which is preliminary data.</text>
</comment>
<dbReference type="SMART" id="SM01062">
    <property type="entry name" value="Ca_chan_IQ"/>
    <property type="match status" value="1"/>
</dbReference>
<dbReference type="InterPro" id="IPR031649">
    <property type="entry name" value="GPHH_dom"/>
</dbReference>
<comment type="similarity">
    <text evidence="18">Belongs to the calcium channel alpha-1 subunit (TC 1.A.1.11) family.</text>
</comment>
<organism evidence="22">
    <name type="scientific">Lamprotornis superbus</name>
    <dbReference type="NCBI Taxonomy" id="245042"/>
    <lineage>
        <taxon>Eukaryota</taxon>
        <taxon>Metazoa</taxon>
        <taxon>Chordata</taxon>
        <taxon>Craniata</taxon>
        <taxon>Vertebrata</taxon>
        <taxon>Euteleostomi</taxon>
        <taxon>Archelosauria</taxon>
        <taxon>Archosauria</taxon>
        <taxon>Dinosauria</taxon>
        <taxon>Saurischia</taxon>
        <taxon>Theropoda</taxon>
        <taxon>Coelurosauria</taxon>
        <taxon>Aves</taxon>
        <taxon>Neognathae</taxon>
        <taxon>Neoaves</taxon>
        <taxon>Telluraves</taxon>
        <taxon>Australaves</taxon>
        <taxon>Passeriformes</taxon>
        <taxon>Sturnidae</taxon>
        <taxon>Lamprotornis</taxon>
    </lineage>
</organism>
<keyword evidence="7 17" id="KW-0479">Metal-binding</keyword>
<dbReference type="FunFam" id="1.20.120.350:FF:000001">
    <property type="entry name" value="Voltage-dependent L-type calcium channel subunit alpha"/>
    <property type="match status" value="1"/>
</dbReference>
<dbReference type="GO" id="GO:0046872">
    <property type="term" value="F:metal ion binding"/>
    <property type="evidence" value="ECO:0007669"/>
    <property type="project" value="UniProtKB-KW"/>
</dbReference>
<feature type="domain" description="Voltage-dependent calcium channel alpha-1 subunit IQ" evidence="21">
    <location>
        <begin position="1395"/>
        <end position="1428"/>
    </location>
</feature>
<dbReference type="InterPro" id="IPR005446">
    <property type="entry name" value="VDCC_L_a1su"/>
</dbReference>
<keyword evidence="9 17" id="KW-0106">Calcium</keyword>
<dbReference type="Gene3D" id="1.20.120.350">
    <property type="entry name" value="Voltage-gated potassium channels. Chain C"/>
    <property type="match status" value="3"/>
</dbReference>
<evidence type="ECO:0000256" key="10">
    <source>
        <dbReference type="ARBA" id="ARBA00022882"/>
    </source>
</evidence>
<reference evidence="23 24" key="2">
    <citation type="journal article" date="2021" name="J. Hered.">
        <title>Feather Gene Expression Elucidates the Developmental Basis of Plumage Iridescence in African Starlings.</title>
        <authorList>
            <person name="Rubenstein D.R."/>
            <person name="Corvelo A."/>
            <person name="MacManes M.D."/>
            <person name="Maia R."/>
            <person name="Narzisi G."/>
            <person name="Rousaki A."/>
            <person name="Vandenabeele P."/>
            <person name="Shawkey M.D."/>
            <person name="Solomon J."/>
        </authorList>
    </citation>
    <scope>NUCLEOTIDE SEQUENCE [LARGE SCALE GENOMIC DNA]</scope>
    <source>
        <strain evidence="23">SS15</strain>
    </source>
</reference>
<evidence type="ECO:0000256" key="18">
    <source>
        <dbReference type="RuleBase" id="RU003808"/>
    </source>
</evidence>
<sequence length="1540" mass="173850">MVGLQVVLNSIIKAMVPLLHIALLVLFMIIIYAIVGQELFKGRMHKTCYYLGTDVIATVGSEKPAPCTSSGHGRHCSINGSDLILLGSFFVLNLVLGVLSGEFTKEREKAKSRGTFQKLREKQQLEEDLKGYMDWITHAEVMDSDRARGEGTSPAWSQTLSLRGGSRGGFALQAQPKDLGLPHWPALLILCHLSSRQWRRWNRMFRRKCRDVVKSKFFYWLVILMVALNTLSIASEHHFQPEWLTRVQDNANRLLLALFVAEMLLKMYALGLRQYFMSLFNRFDCFVVCSGILETILVELGTLSPLGISVLRCIRLLRIFKITRYWTSLSNLVASLLNSVRSIASLLLLLFLFIIVFALLGMQLFGGKFDFEDMKVRRSTFDNFPQALISVFQILTGEDWNSIMYDGIMAFGGPSFPGMLVCIYFIILFVYILLNVFLAIAVDNLAEAESLTLAQKAKAEERKRRKMSRWVLPSLPVGAPTRGVWVSGDRMTFPMAPAQTSVPALPSSLLRGYPEKSEEEKQMLAKKLEQKAKGEGIPTTAKLKVDEFESNVNEIKDPYPSADFPGDDEEDEPEIPLSPRPRPLAELQLKEKAVPMPEASSFFIFSPTNKFRVLCHRTVNATWFTNFILLFILLSSISLAAEDPIRAESFRNKILGYFDIGFTSVFTVEIVLKMTTYGAFLHKGSFCRNSFNILDLLVVAVSLISMGIESSTISVVKILRVLRVLRPLRAINRAKGLKHVVQCVFVAIKTIGNIVVVTTLLQFMFACIGVQLFKGKFYRCTDPSKLTEKECRGQFINYVDADPTQIEVQERVWLHSDFHFNNVFSAMMSLFTVSTFEGWPESDGSRALPWALARARPLRRYIPKNPYQYQIWYVVTSSYFEYLMFFLILLNTICLGMQHYNQSAEMNHISDILNVAFTILFTLEMVLKLMAFKVKGYFGDPWNVFDFLIVIGSIIDVILSEIDHSQNSPSLLKQLSLALPVPGAHPTPHPANTGHAGQDPGGTEPVCGGPVTLTALPVHVAACLPSLLHYPSVKSVSMGAWGDEIPGKAGERSARGRSKGTMTAAWGWDLITLPYPRTWTPLPWKPGGFSPFCPPAVVLCLQDPDDNSRVSITFFRLFRVMRLVKLLSRGEGVRTLLWTFIKSFQALPYVALLIVMLFFIYAVIGMQMFGKIAMVDGTQINRNNNFQTFPQAVLLLFRCATGEAWQEILLDCSYGRRCDPESDYAEGEEYTCGTGFAYFYFISFYMLCAFLIINLFVAVIMDNFDYLTRDWSILGPHHLDEFKRIWAEYDPEAKGRIKHLDVVTLLRRINPPLGFGKFCPHRVACKRLVCMNMPLNSDGTVTFNATLFALVRTALKIKTEGNFEQANEELRAIIKKIWKRTSMKLLDQVIPPIGDDEVTVGKFYATFLIQEHFRKFMKRQEEYYGYRPKKNPVEIQVGVTRARVTLPHHISLSKEQGEGWWGTTTSALPSCPLQAGLRSIEEEAAPEIHRAISGDLTAEEELERAMVEAAMEEGIYRVSAALRAQHSLVVPASPGFRVLV</sequence>
<dbReference type="SUPFAM" id="SSF81324">
    <property type="entry name" value="Voltage-gated potassium channels"/>
    <property type="match status" value="4"/>
</dbReference>
<dbReference type="InterPro" id="IPR002077">
    <property type="entry name" value="VDCCAlpha1"/>
</dbReference>
<dbReference type="InterPro" id="IPR050599">
    <property type="entry name" value="VDCC_alpha-1_subunit"/>
</dbReference>
<dbReference type="InterPro" id="IPR014873">
    <property type="entry name" value="VDCC_a1su_IQ"/>
</dbReference>
<keyword evidence="12" id="KW-0406">Ion transport</keyword>
<dbReference type="Gene3D" id="6.10.250.2180">
    <property type="match status" value="1"/>
</dbReference>
<evidence type="ECO:0000256" key="13">
    <source>
        <dbReference type="ARBA" id="ARBA00023136"/>
    </source>
</evidence>
<dbReference type="GO" id="GO:0008331">
    <property type="term" value="F:high voltage-gated calcium channel activity"/>
    <property type="evidence" value="ECO:0007669"/>
    <property type="project" value="TreeGrafter"/>
</dbReference>
<dbReference type="PANTHER" id="PTHR45628:SF9">
    <property type="entry name" value="VOLTAGE-DEPENDENT L-TYPE CALCIUM CHANNEL SUBUNIT ALPHA-1S"/>
    <property type="match status" value="1"/>
</dbReference>
<evidence type="ECO:0000256" key="8">
    <source>
        <dbReference type="ARBA" id="ARBA00022737"/>
    </source>
</evidence>
<reference evidence="23" key="3">
    <citation type="submission" date="2022-01" db="EMBL/GenBank/DDBJ databases">
        <authorList>
            <person name="Rubenstein D.R."/>
        </authorList>
    </citation>
    <scope>NUCLEOTIDE SEQUENCE</scope>
    <source>
        <strain evidence="23">SS15</strain>
        <tissue evidence="23">Liver</tissue>
    </source>
</reference>
<dbReference type="FunFam" id="1.20.120.350:FF:000040">
    <property type="entry name" value="Voltage-dependent L-type calcium channel subunit alpha"/>
    <property type="match status" value="1"/>
</dbReference>
<evidence type="ECO:0000256" key="15">
    <source>
        <dbReference type="ARBA" id="ARBA00023180"/>
    </source>
</evidence>
<dbReference type="PRINTS" id="PR01630">
    <property type="entry name" value="LVDCCALPHA1"/>
</dbReference>
<keyword evidence="13 20" id="KW-0472">Membrane</keyword>
<dbReference type="FunFam" id="1.10.287.70:FF:000448">
    <property type="entry name" value="Predicted protein"/>
    <property type="match status" value="1"/>
</dbReference>
<keyword evidence="8" id="KW-0677">Repeat</keyword>
<feature type="transmembrane region" description="Helical" evidence="20">
    <location>
        <begin position="419"/>
        <end position="442"/>
    </location>
</feature>
<dbReference type="InterPro" id="IPR027359">
    <property type="entry name" value="Volt_channel_dom_sf"/>
</dbReference>
<dbReference type="Pfam" id="PF00520">
    <property type="entry name" value="Ion_trans"/>
    <property type="match status" value="5"/>
</dbReference>
<dbReference type="EMBL" id="JADDUC010000136">
    <property type="protein sequence ID" value="KAG0117518.1"/>
    <property type="molecule type" value="Genomic_DNA"/>
</dbReference>
<keyword evidence="4 18" id="KW-0109">Calcium transport</keyword>
<evidence type="ECO:0000256" key="2">
    <source>
        <dbReference type="ARBA" id="ARBA00022448"/>
    </source>
</evidence>
<keyword evidence="14" id="KW-1015">Disulfide bond</keyword>
<feature type="binding site" evidence="17">
    <location>
        <position position="398"/>
    </location>
    <ligand>
        <name>Ca(2+)</name>
        <dbReference type="ChEBI" id="CHEBI:29108"/>
    </ligand>
</feature>
<evidence type="ECO:0000256" key="5">
    <source>
        <dbReference type="ARBA" id="ARBA00022673"/>
    </source>
</evidence>